<dbReference type="Pfam" id="PF00005">
    <property type="entry name" value="ABC_tran"/>
    <property type="match status" value="1"/>
</dbReference>
<proteinExistence type="predicted"/>
<dbReference type="InterPro" id="IPR003593">
    <property type="entry name" value="AAA+_ATPase"/>
</dbReference>
<comment type="caution">
    <text evidence="5">The sequence shown here is derived from an EMBL/GenBank/DDBJ whole genome shotgun (WGS) entry which is preliminary data.</text>
</comment>
<name>A0A7C2TGH8_9BACT</name>
<evidence type="ECO:0000256" key="2">
    <source>
        <dbReference type="ARBA" id="ARBA00022741"/>
    </source>
</evidence>
<organism evidence="5">
    <name type="scientific">Desulfurivibrio alkaliphilus</name>
    <dbReference type="NCBI Taxonomy" id="427923"/>
    <lineage>
        <taxon>Bacteria</taxon>
        <taxon>Pseudomonadati</taxon>
        <taxon>Thermodesulfobacteriota</taxon>
        <taxon>Desulfobulbia</taxon>
        <taxon>Desulfobulbales</taxon>
        <taxon>Desulfobulbaceae</taxon>
        <taxon>Desulfurivibrio</taxon>
    </lineage>
</organism>
<keyword evidence="1" id="KW-0813">Transport</keyword>
<accession>A0A7C2TGH8</accession>
<dbReference type="PROSITE" id="PS50893">
    <property type="entry name" value="ABC_TRANSPORTER_2"/>
    <property type="match status" value="1"/>
</dbReference>
<gene>
    <name evidence="5" type="ORF">ENN98_05005</name>
</gene>
<sequence length="269" mass="29287">MSEQTLPSQPGPILQVAGLNKRFGNHQAVADLSLTVTRGEIFGFLGPNGAGKTTTIRMLAGLLKPDSGSIVINGHDLAIFPTLCKQDTGYIPDRPFLYEKLTGQEFLQFMAGLYHLPAADFLSTVPRLLGLFDLNDWQDHLIESYSHGMRQKLIITAAFMLTPPLIVVDEPMVGLDPKSARLVKELFKQHAAAGRTIFLSTHSLEVAEELCHRIGIILGGRLHALGDMAELRARAGGRDGDLEDIFLELTGSHELQAVIEALRSSPAAD</sequence>
<dbReference type="InterPro" id="IPR051782">
    <property type="entry name" value="ABC_Transporter_VariousFunc"/>
</dbReference>
<keyword evidence="2" id="KW-0547">Nucleotide-binding</keyword>
<evidence type="ECO:0000256" key="1">
    <source>
        <dbReference type="ARBA" id="ARBA00022448"/>
    </source>
</evidence>
<dbReference type="InterPro" id="IPR003439">
    <property type="entry name" value="ABC_transporter-like_ATP-bd"/>
</dbReference>
<keyword evidence="3 5" id="KW-0067">ATP-binding</keyword>
<evidence type="ECO:0000256" key="3">
    <source>
        <dbReference type="ARBA" id="ARBA00022840"/>
    </source>
</evidence>
<dbReference type="GO" id="GO:0005524">
    <property type="term" value="F:ATP binding"/>
    <property type="evidence" value="ECO:0007669"/>
    <property type="project" value="UniProtKB-KW"/>
</dbReference>
<dbReference type="PANTHER" id="PTHR42939:SF1">
    <property type="entry name" value="ABC TRANSPORTER ATP-BINDING PROTEIN ALBC-RELATED"/>
    <property type="match status" value="1"/>
</dbReference>
<dbReference type="AlphaFoldDB" id="A0A7C2TGH8"/>
<dbReference type="GO" id="GO:0016887">
    <property type="term" value="F:ATP hydrolysis activity"/>
    <property type="evidence" value="ECO:0007669"/>
    <property type="project" value="InterPro"/>
</dbReference>
<reference evidence="5" key="1">
    <citation type="journal article" date="2020" name="mSystems">
        <title>Genome- and Community-Level Interaction Insights into Carbon Utilization and Element Cycling Functions of Hydrothermarchaeota in Hydrothermal Sediment.</title>
        <authorList>
            <person name="Zhou Z."/>
            <person name="Liu Y."/>
            <person name="Xu W."/>
            <person name="Pan J."/>
            <person name="Luo Z.H."/>
            <person name="Li M."/>
        </authorList>
    </citation>
    <scope>NUCLEOTIDE SEQUENCE [LARGE SCALE GENOMIC DNA]</scope>
    <source>
        <strain evidence="5">SpSt-1224</strain>
    </source>
</reference>
<dbReference type="EMBL" id="DSDS01000113">
    <property type="protein sequence ID" value="HET98040.1"/>
    <property type="molecule type" value="Genomic_DNA"/>
</dbReference>
<evidence type="ECO:0000259" key="4">
    <source>
        <dbReference type="PROSITE" id="PS50893"/>
    </source>
</evidence>
<dbReference type="PANTHER" id="PTHR42939">
    <property type="entry name" value="ABC TRANSPORTER ATP-BINDING PROTEIN ALBC-RELATED"/>
    <property type="match status" value="1"/>
</dbReference>
<dbReference type="Proteomes" id="UP000885986">
    <property type="component" value="Unassembled WGS sequence"/>
</dbReference>
<dbReference type="InterPro" id="IPR027417">
    <property type="entry name" value="P-loop_NTPase"/>
</dbReference>
<dbReference type="CDD" id="cd03230">
    <property type="entry name" value="ABC_DR_subfamily_A"/>
    <property type="match status" value="1"/>
</dbReference>
<dbReference type="Gene3D" id="3.40.50.300">
    <property type="entry name" value="P-loop containing nucleotide triphosphate hydrolases"/>
    <property type="match status" value="1"/>
</dbReference>
<feature type="domain" description="ABC transporter" evidence="4">
    <location>
        <begin position="14"/>
        <end position="244"/>
    </location>
</feature>
<dbReference type="SUPFAM" id="SSF52540">
    <property type="entry name" value="P-loop containing nucleoside triphosphate hydrolases"/>
    <property type="match status" value="1"/>
</dbReference>
<protein>
    <submittedName>
        <fullName evidence="5">ABC transporter ATP-binding protein</fullName>
    </submittedName>
</protein>
<evidence type="ECO:0000313" key="5">
    <source>
        <dbReference type="EMBL" id="HET98040.1"/>
    </source>
</evidence>
<dbReference type="SMART" id="SM00382">
    <property type="entry name" value="AAA"/>
    <property type="match status" value="1"/>
</dbReference>